<dbReference type="Proteomes" id="UP000831701">
    <property type="component" value="Chromosome 24"/>
</dbReference>
<proteinExistence type="predicted"/>
<evidence type="ECO:0000313" key="1">
    <source>
        <dbReference type="EMBL" id="KAI3351715.1"/>
    </source>
</evidence>
<accession>A0ACB8V865</accession>
<name>A0ACB8V865_9TELE</name>
<sequence length="1822" mass="205509">MALCASRADCVCVNQYQPVQTNSSLSQLVLVGDGGTGKTTFVKRHITGEFEKKYVATLGVEVHPLMFHTNRGPIKYNVWDTAGQEKFGGLRDGYYIQAQCAIIMFDVTSRVTYKNVPNWHRDLVRVCENIPIVLCGNKVDIKDRKVKAKSIVFHRKKNLQYYDISAKSNYNFEKPFLWLARKLIGDPNLEFVAMPALAPPEVTMDPSLAAKYEEELQTCDQDDDEVEIAVDNAAFMDEFFCQIEDIRNSIDKIDENVAEVKKLYSVILSAPTSDQKTQDDLEAITNEIKKMANNARNKLKTIERNLESEEQERVSADMRIRKSQHAVLSRKFVEVMTKYNEAQVDFRERSKGRIQRQLEITGKATTDDELEEMLESGNAAVFTAGIVDSGISKQALSEIEARHKDIVRLESSIKELHDMFVDIAMLVESQGDIIDNIEQNVSKSVDHIMVAKEQTKKAVRYQTKARKGGMIDRIESNMDQSVGFVERAVADTKKAAKFQQEARRRAYLRQELIMEGPHTRYSKRLKLSFCPQRTGPRRRYLDDGISDDEIEGKRMFDLDEKLQCLRFNSDLIKHMEGKDFTFEYIQREGLRDPIVFETTDGLGIQMPDPDFSVSDVKLFVGSRRIVDVMDVNTQKGIEMSMAQWRRYYETPPSEREKLYNVISLEFSHTRLENLVKRPASVDLIDWVDNMWPRHLKERQRDSTNAIIDMHYPKVQKYCLMSVQGCFTDFHIDFGGTSVWYHILRGGKVFWLIPPTPQNLEMYENWVLSGKQGDIFLGDKCHDCQRIELKQGNTFIIPSGWIHAVYTPEDTLVFGGNFLHSFNIPMQLNIYSIEDRTRVPSKFRYPFYYEMCWYVLERYLYCLTKISHLTSEFQKYSLGIGLTRADLETNNHSGNGTSNGVESDAENVELKVEEEEVKEEEAAQVGAPQPVLTTFELEGLWNLLGKLEELPAHKKCVPAGIINAAALLEHMRALLKEHTSDDPKLAYTGQPIVRWPKRPSWYQPPTPPPPVLYRPRLGPTLHKPLGQRPNKRSSISALRRRRVRCKRCAACCRKECGTCQYCHDMRKFGGPGRMKKSCIMRQCLAPALPNTARCAICGEGELDESDPSTYSLMECSVCSQIAHRQCIKEPGEGKINKDLPSCWECPKCYQGKDSASESSSDEESEESEGSASLPPSKLAYREGIGVGEEVRRGRRSRPPSRPTAPPPSQKLLLQHQQNRKRANALELRLKKRIKLERSKLLSKQSLDRSPRLLASRVLSRLRSPTNRLSQGRGRCSTWASGSPFHSSPGATVSFQQQSSLSPLFEPKGEPRRGRGRGVRLRGGGAGRGMRSGRSHGALEKESEDSSSSSSTTGSSSDDDEEEERGQNSGRGLDKENQPQSRRGGRAAKEREEEGNEVANQNGAEEDDEEEMQQDSQTGGKDSSFLKVTLQRPTRAKRDPSAIVPKLEAVAPQTATSTIHTQARALVRPPIRNRGPCPDQHSNRHTPPHTRSGHTDTRTSHPDRPEAPKRTKLSRPAKLSNGASCSSSSELPHLRIPLSALQEGGSEADRESGGSGPGCEREVWVSVFRYLSRADLCVCMAVCKNWYKWCLDKRLWARIDLSIKRTVTPQALTGIIKRQPVTLDLSWTNISKKQLSWLVGRLPGLKDLMVAGCSWLSISALCSSGCPLLRSLDLRYADGVKDSQIRDLVTPPGCDNRSQLRAMQCLRLAGLDISDSTLRLVIRHMPHLTKLDLSHCNSLTDHSINLLTAVGSSTRNTLTELNLGGCSKLTDTCLKYLRRLSCISLLDLRGCKGVSRKACEAFISELSVNTLYCLSDEKLIQRIS</sequence>
<keyword evidence="2" id="KW-1185">Reference proteome</keyword>
<gene>
    <name evidence="1" type="ORF">L3Q82_020546</name>
</gene>
<comment type="caution">
    <text evidence="1">The sequence shown here is derived from an EMBL/GenBank/DDBJ whole genome shotgun (WGS) entry which is preliminary data.</text>
</comment>
<dbReference type="EMBL" id="CM041554">
    <property type="protein sequence ID" value="KAI3351715.1"/>
    <property type="molecule type" value="Genomic_DNA"/>
</dbReference>
<protein>
    <submittedName>
        <fullName evidence="1">Uncharacterized protein</fullName>
    </submittedName>
</protein>
<organism evidence="1 2">
    <name type="scientific">Scortum barcoo</name>
    <name type="common">barcoo grunter</name>
    <dbReference type="NCBI Taxonomy" id="214431"/>
    <lineage>
        <taxon>Eukaryota</taxon>
        <taxon>Metazoa</taxon>
        <taxon>Chordata</taxon>
        <taxon>Craniata</taxon>
        <taxon>Vertebrata</taxon>
        <taxon>Euteleostomi</taxon>
        <taxon>Actinopterygii</taxon>
        <taxon>Neopterygii</taxon>
        <taxon>Teleostei</taxon>
        <taxon>Neoteleostei</taxon>
        <taxon>Acanthomorphata</taxon>
        <taxon>Eupercaria</taxon>
        <taxon>Centrarchiformes</taxon>
        <taxon>Terapontoidei</taxon>
        <taxon>Terapontidae</taxon>
        <taxon>Scortum</taxon>
    </lineage>
</organism>
<reference evidence="1" key="1">
    <citation type="submission" date="2022-04" db="EMBL/GenBank/DDBJ databases">
        <title>Jade perch genome.</title>
        <authorList>
            <person name="Chao B."/>
        </authorList>
    </citation>
    <scope>NUCLEOTIDE SEQUENCE</scope>
    <source>
        <strain evidence="1">CB-2022</strain>
    </source>
</reference>
<evidence type="ECO:0000313" key="2">
    <source>
        <dbReference type="Proteomes" id="UP000831701"/>
    </source>
</evidence>